<feature type="region of interest" description="Disordered" evidence="1">
    <location>
        <begin position="41"/>
        <end position="88"/>
    </location>
</feature>
<feature type="compositionally biased region" description="Polar residues" evidence="1">
    <location>
        <begin position="55"/>
        <end position="69"/>
    </location>
</feature>
<dbReference type="HOGENOM" id="CLU_021108_4_1_1"/>
<keyword evidence="3" id="KW-1185">Reference proteome</keyword>
<protein>
    <submittedName>
        <fullName evidence="2">Uncharacterized protein</fullName>
    </submittedName>
</protein>
<dbReference type="Proteomes" id="UP000027222">
    <property type="component" value="Unassembled WGS sequence"/>
</dbReference>
<feature type="compositionally biased region" description="Low complexity" evidence="1">
    <location>
        <begin position="371"/>
        <end position="380"/>
    </location>
</feature>
<evidence type="ECO:0000313" key="3">
    <source>
        <dbReference type="Proteomes" id="UP000027222"/>
    </source>
</evidence>
<proteinExistence type="predicted"/>
<dbReference type="OrthoDB" id="3222453at2759"/>
<dbReference type="EMBL" id="KL142413">
    <property type="protein sequence ID" value="KDR67726.1"/>
    <property type="molecule type" value="Genomic_DNA"/>
</dbReference>
<evidence type="ECO:0000256" key="1">
    <source>
        <dbReference type="SAM" id="MobiDB-lite"/>
    </source>
</evidence>
<feature type="compositionally biased region" description="Polar residues" evidence="1">
    <location>
        <begin position="406"/>
        <end position="415"/>
    </location>
</feature>
<evidence type="ECO:0000313" key="2">
    <source>
        <dbReference type="EMBL" id="KDR67726.1"/>
    </source>
</evidence>
<gene>
    <name evidence="2" type="ORF">GALMADRAFT_1075570</name>
</gene>
<reference evidence="3" key="1">
    <citation type="journal article" date="2014" name="Proc. Natl. Acad. Sci. U.S.A.">
        <title>Extensive sampling of basidiomycete genomes demonstrates inadequacy of the white-rot/brown-rot paradigm for wood decay fungi.</title>
        <authorList>
            <person name="Riley R."/>
            <person name="Salamov A.A."/>
            <person name="Brown D.W."/>
            <person name="Nagy L.G."/>
            <person name="Floudas D."/>
            <person name="Held B.W."/>
            <person name="Levasseur A."/>
            <person name="Lombard V."/>
            <person name="Morin E."/>
            <person name="Otillar R."/>
            <person name="Lindquist E.A."/>
            <person name="Sun H."/>
            <person name="LaButti K.M."/>
            <person name="Schmutz J."/>
            <person name="Jabbour D."/>
            <person name="Luo H."/>
            <person name="Baker S.E."/>
            <person name="Pisabarro A.G."/>
            <person name="Walton J.D."/>
            <person name="Blanchette R.A."/>
            <person name="Henrissat B."/>
            <person name="Martin F."/>
            <person name="Cullen D."/>
            <person name="Hibbett D.S."/>
            <person name="Grigoriev I.V."/>
        </authorList>
    </citation>
    <scope>NUCLEOTIDE SEQUENCE [LARGE SCALE GENOMIC DNA]</scope>
    <source>
        <strain evidence="3">CBS 339.88</strain>
    </source>
</reference>
<feature type="compositionally biased region" description="Basic and acidic residues" evidence="1">
    <location>
        <begin position="78"/>
        <end position="88"/>
    </location>
</feature>
<accession>A0A067SA47</accession>
<dbReference type="AlphaFoldDB" id="A0A067SA47"/>
<name>A0A067SA47_GALM3</name>
<sequence>MLQSANQVGISGGNFNTVGTNQINFTINLGDENAANNLTQSVPHHERDSRPDWSTPGNETTTSDVQVDRQTPAAPPRNDPDPTPRRSYDIYYQHIGSKGRGSALWIPEPSRGLPIGYRRKGTSIGDVGIITEYGGFDFLFNIYLGPDNPINPPDLPENFTALSISSIDIDQYSEFTGESYLSSASVRKSLHEGDPSGLVFETTASEGAILTMPVGSNSQDLRHKSAIRTYIATHAQSWYKYANDVRGREARNGDIRVVVGFDKTTAWGMATFSNSTAQNDLFRLKFRPTGPDNTPRTYSWEYSGFAEARAGPDVRQIAALREGDTSQAEMEYENQTLFIRTMNVSLQADIWKALGFDFGVDVDVSSKSSTSSAGSSSLLSPREHHDVQPPQTSFPFSDKRVHRASSADTNARTPEAIVTSTLPASLTGHPSKCINEMMLQFYPNAKIAITEDNDWIYALRRVRRSIPFSNLRNVLI</sequence>
<feature type="region of interest" description="Disordered" evidence="1">
    <location>
        <begin position="371"/>
        <end position="415"/>
    </location>
</feature>
<organism evidence="2 3">
    <name type="scientific">Galerina marginata (strain CBS 339.88)</name>
    <dbReference type="NCBI Taxonomy" id="685588"/>
    <lineage>
        <taxon>Eukaryota</taxon>
        <taxon>Fungi</taxon>
        <taxon>Dikarya</taxon>
        <taxon>Basidiomycota</taxon>
        <taxon>Agaricomycotina</taxon>
        <taxon>Agaricomycetes</taxon>
        <taxon>Agaricomycetidae</taxon>
        <taxon>Agaricales</taxon>
        <taxon>Agaricineae</taxon>
        <taxon>Strophariaceae</taxon>
        <taxon>Galerina</taxon>
    </lineage>
</organism>
<dbReference type="STRING" id="685588.A0A067SA47"/>